<comment type="caution">
    <text evidence="1">The sequence shown here is derived from an EMBL/GenBank/DDBJ whole genome shotgun (WGS) entry which is preliminary data.</text>
</comment>
<evidence type="ECO:0000313" key="2">
    <source>
        <dbReference type="Proteomes" id="UP001157502"/>
    </source>
</evidence>
<organism evidence="1 2">
    <name type="scientific">Dallia pectoralis</name>
    <name type="common">Alaska blackfish</name>
    <dbReference type="NCBI Taxonomy" id="75939"/>
    <lineage>
        <taxon>Eukaryota</taxon>
        <taxon>Metazoa</taxon>
        <taxon>Chordata</taxon>
        <taxon>Craniata</taxon>
        <taxon>Vertebrata</taxon>
        <taxon>Euteleostomi</taxon>
        <taxon>Actinopterygii</taxon>
        <taxon>Neopterygii</taxon>
        <taxon>Teleostei</taxon>
        <taxon>Protacanthopterygii</taxon>
        <taxon>Esociformes</taxon>
        <taxon>Umbridae</taxon>
        <taxon>Dallia</taxon>
    </lineage>
</organism>
<evidence type="ECO:0000313" key="1">
    <source>
        <dbReference type="EMBL" id="KAJ8004016.1"/>
    </source>
</evidence>
<keyword evidence="2" id="KW-1185">Reference proteome</keyword>
<dbReference type="Proteomes" id="UP001157502">
    <property type="component" value="Chromosome 12"/>
</dbReference>
<accession>A0ACC2GK75</accession>
<gene>
    <name evidence="1" type="ORF">DPEC_G00154420</name>
</gene>
<proteinExistence type="predicted"/>
<sequence length="601" mass="68690">MNPLKYDTDAEIQELVASTNIKPEQKVTQILSKLQDVMNKKSLQDDRELCALKTDLFRHGILQYCAEDCLKLNYAKVEGGYATATLLAEIICSCCVGVDLGSHAEAFHKSLLPSVTDSLLSLANRLLNRALGENGQPDMFRLFKKVMHSMCWLLKAHGHLVTQVLLSDHYERILMWEEESVGAVCVSLWHQILSANSDLVADLKEDSLSVMLDDIVYRMANTSDRTVGGAAIRTLLLVAQQQDSALQLIICQFKGLAGMVGREWRGRGLDEEVNQLMKLLQRNVSKPAEEWPQESVRAACVIQAAWRSYQTRRRVKSLPRAVSSIQRSFRERRGRREQRAQTVRLEEELRLQVCLKRQRARREFHQKQLQLLHLLPPGQIQHYLGEVERQAAVRIQRVWRGQRERRNFQLRRNTHTRHRAAVILQRAVLRFLKRRRAEKSSLTPWIGLRGLTDSRRAELKSEVEEYISLHPSSVVSPEVSRELHDKTQAMLLQHLQGREADRREDTHTNALLAQINTDLELLLNAPSLNAATATDCQVFKSRSGPVAARARQSHNALLQAGRLPWWKMLGDDNLVTWPDLEPTHKEHLLEAEFNSLYLGGS</sequence>
<reference evidence="1" key="1">
    <citation type="submission" date="2021-05" db="EMBL/GenBank/DDBJ databases">
        <authorList>
            <person name="Pan Q."/>
            <person name="Jouanno E."/>
            <person name="Zahm M."/>
            <person name="Klopp C."/>
            <person name="Cabau C."/>
            <person name="Louis A."/>
            <person name="Berthelot C."/>
            <person name="Parey E."/>
            <person name="Roest Crollius H."/>
            <person name="Montfort J."/>
            <person name="Robinson-Rechavi M."/>
            <person name="Bouchez O."/>
            <person name="Lampietro C."/>
            <person name="Lopez Roques C."/>
            <person name="Donnadieu C."/>
            <person name="Postlethwait J."/>
            <person name="Bobe J."/>
            <person name="Dillon D."/>
            <person name="Chandos A."/>
            <person name="von Hippel F."/>
            <person name="Guiguen Y."/>
        </authorList>
    </citation>
    <scope>NUCLEOTIDE SEQUENCE</scope>
    <source>
        <strain evidence="1">YG-Jan2019</strain>
    </source>
</reference>
<dbReference type="EMBL" id="CM055739">
    <property type="protein sequence ID" value="KAJ8004016.1"/>
    <property type="molecule type" value="Genomic_DNA"/>
</dbReference>
<protein>
    <submittedName>
        <fullName evidence="1">Uncharacterized protein</fullName>
    </submittedName>
</protein>
<name>A0ACC2GK75_DALPE</name>